<dbReference type="Pfam" id="PF25355">
    <property type="entry name" value="DUF7882"/>
    <property type="match status" value="1"/>
</dbReference>
<dbReference type="InterPro" id="IPR057204">
    <property type="entry name" value="DUF7882"/>
</dbReference>
<dbReference type="EMBL" id="JBHTIM010000001">
    <property type="protein sequence ID" value="MFD0780931.1"/>
    <property type="molecule type" value="Genomic_DNA"/>
</dbReference>
<sequence length="108" mass="12213">MGKLLYGGRDRSFDIDDRLLAHLRIVIMNKLRRSEPFMYHHVDANLTTSLWIHPSVPLVLHFYGSRAPMLNPAWIEELMRGANSAQGLYLTPEPPRAAVNGTPVPLPL</sequence>
<feature type="domain" description="DUF7882" evidence="1">
    <location>
        <begin position="1"/>
        <end position="93"/>
    </location>
</feature>
<organism evidence="2 3">
    <name type="scientific">Microbacterium koreense</name>
    <dbReference type="NCBI Taxonomy" id="323761"/>
    <lineage>
        <taxon>Bacteria</taxon>
        <taxon>Bacillati</taxon>
        <taxon>Actinomycetota</taxon>
        <taxon>Actinomycetes</taxon>
        <taxon>Micrococcales</taxon>
        <taxon>Microbacteriaceae</taxon>
        <taxon>Microbacterium</taxon>
    </lineage>
</organism>
<dbReference type="Proteomes" id="UP001597042">
    <property type="component" value="Unassembled WGS sequence"/>
</dbReference>
<dbReference type="RefSeq" id="WP_378752184.1">
    <property type="nucleotide sequence ID" value="NZ_JBHSSV010000008.1"/>
</dbReference>
<gene>
    <name evidence="2" type="ORF">ACFQZV_06415</name>
</gene>
<keyword evidence="2" id="KW-0436">Ligase</keyword>
<reference evidence="3" key="1">
    <citation type="journal article" date="2019" name="Int. J. Syst. Evol. Microbiol.">
        <title>The Global Catalogue of Microorganisms (GCM) 10K type strain sequencing project: providing services to taxonomists for standard genome sequencing and annotation.</title>
        <authorList>
            <consortium name="The Broad Institute Genomics Platform"/>
            <consortium name="The Broad Institute Genome Sequencing Center for Infectious Disease"/>
            <person name="Wu L."/>
            <person name="Ma J."/>
        </authorList>
    </citation>
    <scope>NUCLEOTIDE SEQUENCE [LARGE SCALE GENOMIC DNA]</scope>
    <source>
        <strain evidence="3">CCUG 50754</strain>
    </source>
</reference>
<proteinExistence type="predicted"/>
<comment type="caution">
    <text evidence="2">The sequence shown here is derived from an EMBL/GenBank/DDBJ whole genome shotgun (WGS) entry which is preliminary data.</text>
</comment>
<protein>
    <submittedName>
        <fullName evidence="2">ATP-dependent DNA ligase</fullName>
    </submittedName>
</protein>
<keyword evidence="3" id="KW-1185">Reference proteome</keyword>
<evidence type="ECO:0000313" key="3">
    <source>
        <dbReference type="Proteomes" id="UP001597042"/>
    </source>
</evidence>
<dbReference type="GO" id="GO:0016874">
    <property type="term" value="F:ligase activity"/>
    <property type="evidence" value="ECO:0007669"/>
    <property type="project" value="UniProtKB-KW"/>
</dbReference>
<evidence type="ECO:0000313" key="2">
    <source>
        <dbReference type="EMBL" id="MFD0780931.1"/>
    </source>
</evidence>
<accession>A0ABW2ZRR6</accession>
<name>A0ABW2ZRR6_9MICO</name>
<evidence type="ECO:0000259" key="1">
    <source>
        <dbReference type="Pfam" id="PF25355"/>
    </source>
</evidence>